<reference evidence="13" key="1">
    <citation type="submission" date="2020-01" db="EMBL/GenBank/DDBJ databases">
        <authorList>
            <person name="Meier V. D."/>
            <person name="Meier V D."/>
        </authorList>
    </citation>
    <scope>NUCLEOTIDE SEQUENCE</scope>
    <source>
        <strain evidence="13">HLG_WM_MAG_08</strain>
    </source>
</reference>
<dbReference type="Gene3D" id="1.10.8.500">
    <property type="entry name" value="HAMP domain in histidine kinase"/>
    <property type="match status" value="1"/>
</dbReference>
<evidence type="ECO:0000256" key="10">
    <source>
        <dbReference type="ARBA" id="ARBA00023136"/>
    </source>
</evidence>
<keyword evidence="7 11" id="KW-0812">Transmembrane</keyword>
<accession>A0A6S6UCD0</accession>
<sequence>MLFYRFFLALLLVSLIPVTANIYQLWQTQTTIKQAVDQTLVSTAELIVADVNNWVELNLSSSALVASTSDIQSMDPALQVPILRATDETFEWSYTAFTTDLKGNSIARSDGQPLKFYGDREYVKAILNGEKVGQQVLISRTNGKPALCLSVPVSRNQQLTGTLVQCSKLVNISENVAAVSIGKTGFARLIDSKLRLIAHGDTTETTEELKDLSNDPIVALGLTAEPVVSTINDKKIVSYSLVTDLGWRLIVTQDYDDAYAVIEASKLKAIIAGVILALSILLFSFLLSNNISRPINKLSAIAETYSKGQLDMDIPETNRRDEIGDLAQAIERLGSGMKVMIKHYGGTKS</sequence>
<keyword evidence="5" id="KW-0597">Phosphoprotein</keyword>
<evidence type="ECO:0000256" key="2">
    <source>
        <dbReference type="ARBA" id="ARBA00004651"/>
    </source>
</evidence>
<evidence type="ECO:0000256" key="1">
    <source>
        <dbReference type="ARBA" id="ARBA00000085"/>
    </source>
</evidence>
<keyword evidence="9 11" id="KW-1133">Transmembrane helix</keyword>
<dbReference type="GO" id="GO:0005886">
    <property type="term" value="C:plasma membrane"/>
    <property type="evidence" value="ECO:0007669"/>
    <property type="project" value="UniProtKB-SubCell"/>
</dbReference>
<dbReference type="InterPro" id="IPR003660">
    <property type="entry name" value="HAMP_dom"/>
</dbReference>
<feature type="transmembrane region" description="Helical" evidence="11">
    <location>
        <begin position="269"/>
        <end position="287"/>
    </location>
</feature>
<dbReference type="SUPFAM" id="SSF158472">
    <property type="entry name" value="HAMP domain-like"/>
    <property type="match status" value="1"/>
</dbReference>
<dbReference type="AlphaFoldDB" id="A0A6S6UCD0"/>
<keyword evidence="4" id="KW-1003">Cell membrane</keyword>
<dbReference type="SMART" id="SM00304">
    <property type="entry name" value="HAMP"/>
    <property type="match status" value="1"/>
</dbReference>
<dbReference type="InterPro" id="IPR033479">
    <property type="entry name" value="dCache_1"/>
</dbReference>
<dbReference type="InterPro" id="IPR050398">
    <property type="entry name" value="HssS/ArlS-like"/>
</dbReference>
<dbReference type="PANTHER" id="PTHR45528">
    <property type="entry name" value="SENSOR HISTIDINE KINASE CPXA"/>
    <property type="match status" value="1"/>
</dbReference>
<dbReference type="CDD" id="cd12912">
    <property type="entry name" value="PDC2_MCP_like"/>
    <property type="match status" value="1"/>
</dbReference>
<evidence type="ECO:0000256" key="6">
    <source>
        <dbReference type="ARBA" id="ARBA00022679"/>
    </source>
</evidence>
<keyword evidence="10 11" id="KW-0472">Membrane</keyword>
<evidence type="ECO:0000256" key="8">
    <source>
        <dbReference type="ARBA" id="ARBA00022777"/>
    </source>
</evidence>
<protein>
    <recommendedName>
        <fullName evidence="3">histidine kinase</fullName>
        <ecNumber evidence="3">2.7.13.3</ecNumber>
    </recommendedName>
</protein>
<comment type="subcellular location">
    <subcellularLocation>
        <location evidence="2">Cell membrane</location>
        <topology evidence="2">Multi-pass membrane protein</topology>
    </subcellularLocation>
</comment>
<evidence type="ECO:0000256" key="5">
    <source>
        <dbReference type="ARBA" id="ARBA00022553"/>
    </source>
</evidence>
<dbReference type="CDD" id="cd06225">
    <property type="entry name" value="HAMP"/>
    <property type="match status" value="1"/>
</dbReference>
<evidence type="ECO:0000313" key="13">
    <source>
        <dbReference type="EMBL" id="CAA6825808.1"/>
    </source>
</evidence>
<dbReference type="Pfam" id="PF00672">
    <property type="entry name" value="HAMP"/>
    <property type="match status" value="1"/>
</dbReference>
<dbReference type="PANTHER" id="PTHR45528:SF10">
    <property type="entry name" value="METHYL-ACCEPTING CHEMOTAXIS PROTEIN"/>
    <property type="match status" value="1"/>
</dbReference>
<dbReference type="EMBL" id="CACVAV010000409">
    <property type="protein sequence ID" value="CAA6825808.1"/>
    <property type="molecule type" value="Genomic_DNA"/>
</dbReference>
<comment type="catalytic activity">
    <reaction evidence="1">
        <text>ATP + protein L-histidine = ADP + protein N-phospho-L-histidine.</text>
        <dbReference type="EC" id="2.7.13.3"/>
    </reaction>
</comment>
<dbReference type="PROSITE" id="PS50885">
    <property type="entry name" value="HAMP"/>
    <property type="match status" value="1"/>
</dbReference>
<evidence type="ECO:0000256" key="3">
    <source>
        <dbReference type="ARBA" id="ARBA00012438"/>
    </source>
</evidence>
<feature type="domain" description="HAMP" evidence="12">
    <location>
        <begin position="289"/>
        <end position="342"/>
    </location>
</feature>
<organism evidence="13">
    <name type="scientific">uncultured Thiotrichaceae bacterium</name>
    <dbReference type="NCBI Taxonomy" id="298394"/>
    <lineage>
        <taxon>Bacteria</taxon>
        <taxon>Pseudomonadati</taxon>
        <taxon>Pseudomonadota</taxon>
        <taxon>Gammaproteobacteria</taxon>
        <taxon>Thiotrichales</taxon>
        <taxon>Thiotrichaceae</taxon>
        <taxon>environmental samples</taxon>
    </lineage>
</organism>
<evidence type="ECO:0000259" key="12">
    <source>
        <dbReference type="PROSITE" id="PS50885"/>
    </source>
</evidence>
<dbReference type="Pfam" id="PF02743">
    <property type="entry name" value="dCache_1"/>
    <property type="match status" value="1"/>
</dbReference>
<gene>
    <name evidence="13" type="ORF">HELGO_WM62690</name>
</gene>
<keyword evidence="6" id="KW-0808">Transferase</keyword>
<evidence type="ECO:0000256" key="4">
    <source>
        <dbReference type="ARBA" id="ARBA00022475"/>
    </source>
</evidence>
<dbReference type="Gene3D" id="3.30.450.20">
    <property type="entry name" value="PAS domain"/>
    <property type="match status" value="2"/>
</dbReference>
<evidence type="ECO:0000256" key="11">
    <source>
        <dbReference type="SAM" id="Phobius"/>
    </source>
</evidence>
<keyword evidence="8" id="KW-0418">Kinase</keyword>
<dbReference type="GO" id="GO:0000155">
    <property type="term" value="F:phosphorelay sensor kinase activity"/>
    <property type="evidence" value="ECO:0007669"/>
    <property type="project" value="TreeGrafter"/>
</dbReference>
<proteinExistence type="predicted"/>
<dbReference type="EC" id="2.7.13.3" evidence="3"/>
<evidence type="ECO:0000256" key="9">
    <source>
        <dbReference type="ARBA" id="ARBA00022989"/>
    </source>
</evidence>
<name>A0A6S6UCD0_9GAMM</name>
<evidence type="ECO:0000256" key="7">
    <source>
        <dbReference type="ARBA" id="ARBA00022692"/>
    </source>
</evidence>